<gene>
    <name evidence="2" type="ORF">JTE90_001345</name>
</gene>
<feature type="region of interest" description="Disordered" evidence="1">
    <location>
        <begin position="146"/>
        <end position="182"/>
    </location>
</feature>
<organism evidence="2 3">
    <name type="scientific">Oedothorax gibbosus</name>
    <dbReference type="NCBI Taxonomy" id="931172"/>
    <lineage>
        <taxon>Eukaryota</taxon>
        <taxon>Metazoa</taxon>
        <taxon>Ecdysozoa</taxon>
        <taxon>Arthropoda</taxon>
        <taxon>Chelicerata</taxon>
        <taxon>Arachnida</taxon>
        <taxon>Araneae</taxon>
        <taxon>Araneomorphae</taxon>
        <taxon>Entelegynae</taxon>
        <taxon>Araneoidea</taxon>
        <taxon>Linyphiidae</taxon>
        <taxon>Erigoninae</taxon>
        <taxon>Oedothorax</taxon>
    </lineage>
</organism>
<dbReference type="AlphaFoldDB" id="A0AAV6V2I5"/>
<feature type="compositionally biased region" description="Basic and acidic residues" evidence="1">
    <location>
        <begin position="169"/>
        <end position="182"/>
    </location>
</feature>
<dbReference type="EMBL" id="JAFNEN010000190">
    <property type="protein sequence ID" value="KAG8190262.1"/>
    <property type="molecule type" value="Genomic_DNA"/>
</dbReference>
<keyword evidence="3" id="KW-1185">Reference proteome</keyword>
<name>A0AAV6V2I5_9ARAC</name>
<accession>A0AAV6V2I5</accession>
<evidence type="ECO:0000313" key="2">
    <source>
        <dbReference type="EMBL" id="KAG8190262.1"/>
    </source>
</evidence>
<evidence type="ECO:0000256" key="1">
    <source>
        <dbReference type="SAM" id="MobiDB-lite"/>
    </source>
</evidence>
<sequence length="267" mass="30148">MESPETLRSASNQECILVFLATGDKTRIGTDLQGAFASWQNLSENEKISIGRHIQESSDSNYKILYDTLVGSFNVWEQFQDTVGAPGWLIKDTSVAEIVRYIGSDLLKLLNSMEEAWQKILKESEDCNSVVKKVGSRMELPEPTSVEKNIAESSQETPKAALVRSKSKRQVETDWTSDRKDRISPDDCKKIRAIMYKALYKDNVNENNKNSVPVTHLEPPSGAMSHPNSISPSLEEVDRFRDLLIDDRLDDSDFEKQISPMSVDEQD</sequence>
<feature type="region of interest" description="Disordered" evidence="1">
    <location>
        <begin position="207"/>
        <end position="235"/>
    </location>
</feature>
<dbReference type="Proteomes" id="UP000827092">
    <property type="component" value="Unassembled WGS sequence"/>
</dbReference>
<proteinExistence type="predicted"/>
<evidence type="ECO:0000313" key="3">
    <source>
        <dbReference type="Proteomes" id="UP000827092"/>
    </source>
</evidence>
<protein>
    <submittedName>
        <fullName evidence="2">Uncharacterized protein</fullName>
    </submittedName>
</protein>
<comment type="caution">
    <text evidence="2">The sequence shown here is derived from an EMBL/GenBank/DDBJ whole genome shotgun (WGS) entry which is preliminary data.</text>
</comment>
<reference evidence="2 3" key="1">
    <citation type="journal article" date="2022" name="Nat. Ecol. Evol.">
        <title>A masculinizing supergene underlies an exaggerated male reproductive morph in a spider.</title>
        <authorList>
            <person name="Hendrickx F."/>
            <person name="De Corte Z."/>
            <person name="Sonet G."/>
            <person name="Van Belleghem S.M."/>
            <person name="Kostlbacher S."/>
            <person name="Vangestel C."/>
        </authorList>
    </citation>
    <scope>NUCLEOTIDE SEQUENCE [LARGE SCALE GENOMIC DNA]</scope>
    <source>
        <strain evidence="2">W744_W776</strain>
    </source>
</reference>